<evidence type="ECO:0000256" key="5">
    <source>
        <dbReference type="ARBA" id="ARBA00023136"/>
    </source>
</evidence>
<feature type="transmembrane region" description="Helical" evidence="6">
    <location>
        <begin position="99"/>
        <end position="123"/>
    </location>
</feature>
<feature type="transmembrane region" description="Helical" evidence="6">
    <location>
        <begin position="158"/>
        <end position="179"/>
    </location>
</feature>
<feature type="transmembrane region" description="Helical" evidence="6">
    <location>
        <begin position="288"/>
        <end position="309"/>
    </location>
</feature>
<gene>
    <name evidence="7" type="ORF">JOF56_009600</name>
</gene>
<reference evidence="7 8" key="1">
    <citation type="submission" date="2021-03" db="EMBL/GenBank/DDBJ databases">
        <title>Sequencing the genomes of 1000 actinobacteria strains.</title>
        <authorList>
            <person name="Klenk H.-P."/>
        </authorList>
    </citation>
    <scope>NUCLEOTIDE SEQUENCE [LARGE SCALE GENOMIC DNA]</scope>
    <source>
        <strain evidence="7 8">DSM 46670</strain>
    </source>
</reference>
<dbReference type="PANTHER" id="PTHR42770:SF7">
    <property type="entry name" value="MEMBRANE PROTEIN"/>
    <property type="match status" value="1"/>
</dbReference>
<sequence>MAQTSLPPAGNEATGGGLKPLLGVTAAILLTLSCITPASSLFIIVPSLLTTQGSGVVLTLLAGVVVSIGVGACYAELGTRTPSSGGEYAMVTHTLGRRFGWVTFVLAMGMMIVIPPIIALGTADYLAPIVNLDRPLTAAIVMLLAMGAALLNLRANAWVTSSFLAIETIAAAVVAYLGFSHAQRPITEIVAPQALDGSALTPFTAGILISGLAVAMFVTNGFGTAAYLAEEIVNPRRNVAVAVFGSLLAGAVIIVVPTIGLVIGAGSVTQFAGHTFPDFVTEWAGTRVSAAISVGVAIAILNAVIVMVLQSGRVIYASARDKAWPEAVNRVLTRLHPRFNSPYVATMVIAIPSALLAAFAGIEALLGVTGVMVSLVYLLLALAALAARRKTTKGWRMPLWPAVPVFVICAVGYAITQSAVRDLIITGCVVLIAVAYDLLYLRPRGATRFIVDPKDDR</sequence>
<evidence type="ECO:0000256" key="2">
    <source>
        <dbReference type="ARBA" id="ARBA00022475"/>
    </source>
</evidence>
<evidence type="ECO:0000313" key="7">
    <source>
        <dbReference type="EMBL" id="MBP2329215.1"/>
    </source>
</evidence>
<dbReference type="Pfam" id="PF13520">
    <property type="entry name" value="AA_permease_2"/>
    <property type="match status" value="1"/>
</dbReference>
<keyword evidence="8" id="KW-1185">Reference proteome</keyword>
<comment type="caution">
    <text evidence="7">The sequence shown here is derived from an EMBL/GenBank/DDBJ whole genome shotgun (WGS) entry which is preliminary data.</text>
</comment>
<dbReference type="Proteomes" id="UP001519332">
    <property type="component" value="Unassembled WGS sequence"/>
</dbReference>
<evidence type="ECO:0000256" key="4">
    <source>
        <dbReference type="ARBA" id="ARBA00022989"/>
    </source>
</evidence>
<feature type="transmembrane region" description="Helical" evidence="6">
    <location>
        <begin position="135"/>
        <end position="151"/>
    </location>
</feature>
<comment type="subcellular location">
    <subcellularLocation>
        <location evidence="1">Cell membrane</location>
        <topology evidence="1">Multi-pass membrane protein</topology>
    </subcellularLocation>
</comment>
<feature type="transmembrane region" description="Helical" evidence="6">
    <location>
        <begin position="56"/>
        <end position="78"/>
    </location>
</feature>
<accession>A0ABS4TXT7</accession>
<feature type="transmembrane region" description="Helical" evidence="6">
    <location>
        <begin position="368"/>
        <end position="387"/>
    </location>
</feature>
<dbReference type="InterPro" id="IPR002293">
    <property type="entry name" value="AA/rel_permease1"/>
</dbReference>
<keyword evidence="2" id="KW-1003">Cell membrane</keyword>
<organism evidence="7 8">
    <name type="scientific">Kibdelosporangium banguiense</name>
    <dbReference type="NCBI Taxonomy" id="1365924"/>
    <lineage>
        <taxon>Bacteria</taxon>
        <taxon>Bacillati</taxon>
        <taxon>Actinomycetota</taxon>
        <taxon>Actinomycetes</taxon>
        <taxon>Pseudonocardiales</taxon>
        <taxon>Pseudonocardiaceae</taxon>
        <taxon>Kibdelosporangium</taxon>
    </lineage>
</organism>
<proteinExistence type="predicted"/>
<protein>
    <submittedName>
        <fullName evidence="7">Amino acid transporter</fullName>
    </submittedName>
</protein>
<dbReference type="PIRSF" id="PIRSF006060">
    <property type="entry name" value="AA_transporter"/>
    <property type="match status" value="1"/>
</dbReference>
<evidence type="ECO:0000313" key="8">
    <source>
        <dbReference type="Proteomes" id="UP001519332"/>
    </source>
</evidence>
<keyword evidence="3 6" id="KW-0812">Transmembrane</keyword>
<evidence type="ECO:0000256" key="3">
    <source>
        <dbReference type="ARBA" id="ARBA00022692"/>
    </source>
</evidence>
<dbReference type="RefSeq" id="WP_209646056.1">
    <property type="nucleotide sequence ID" value="NZ_JAGINW010000001.1"/>
</dbReference>
<evidence type="ECO:0000256" key="1">
    <source>
        <dbReference type="ARBA" id="ARBA00004651"/>
    </source>
</evidence>
<keyword evidence="4 6" id="KW-1133">Transmembrane helix</keyword>
<feature type="transmembrane region" description="Helical" evidence="6">
    <location>
        <begin position="399"/>
        <end position="417"/>
    </location>
</feature>
<feature type="transmembrane region" description="Helical" evidence="6">
    <location>
        <begin position="241"/>
        <end position="268"/>
    </location>
</feature>
<feature type="transmembrane region" description="Helical" evidence="6">
    <location>
        <begin position="343"/>
        <end position="362"/>
    </location>
</feature>
<feature type="transmembrane region" description="Helical" evidence="6">
    <location>
        <begin position="199"/>
        <end position="229"/>
    </location>
</feature>
<name>A0ABS4TXT7_9PSEU</name>
<dbReference type="EMBL" id="JAGINW010000001">
    <property type="protein sequence ID" value="MBP2329215.1"/>
    <property type="molecule type" value="Genomic_DNA"/>
</dbReference>
<dbReference type="Gene3D" id="1.20.1740.10">
    <property type="entry name" value="Amino acid/polyamine transporter I"/>
    <property type="match status" value="1"/>
</dbReference>
<feature type="transmembrane region" description="Helical" evidence="6">
    <location>
        <begin position="21"/>
        <end position="44"/>
    </location>
</feature>
<dbReference type="PANTHER" id="PTHR42770">
    <property type="entry name" value="AMINO ACID TRANSPORTER-RELATED"/>
    <property type="match status" value="1"/>
</dbReference>
<keyword evidence="5 6" id="KW-0472">Membrane</keyword>
<evidence type="ECO:0000256" key="6">
    <source>
        <dbReference type="SAM" id="Phobius"/>
    </source>
</evidence>
<feature type="transmembrane region" description="Helical" evidence="6">
    <location>
        <begin position="423"/>
        <end position="441"/>
    </location>
</feature>
<dbReference type="InterPro" id="IPR050367">
    <property type="entry name" value="APC_superfamily"/>
</dbReference>